<evidence type="ECO:0000313" key="4">
    <source>
        <dbReference type="Proteomes" id="UP000799772"/>
    </source>
</evidence>
<dbReference type="Pfam" id="PF24969">
    <property type="entry name" value="LRR_15"/>
    <property type="match status" value="1"/>
</dbReference>
<feature type="domain" description="Leucine-rich repeat" evidence="2">
    <location>
        <begin position="21"/>
        <end position="321"/>
    </location>
</feature>
<reference evidence="3" key="1">
    <citation type="journal article" date="2020" name="Stud. Mycol.">
        <title>101 Dothideomycetes genomes: a test case for predicting lifestyles and emergence of pathogens.</title>
        <authorList>
            <person name="Haridas S."/>
            <person name="Albert R."/>
            <person name="Binder M."/>
            <person name="Bloem J."/>
            <person name="Labutti K."/>
            <person name="Salamov A."/>
            <person name="Andreopoulos B."/>
            <person name="Baker S."/>
            <person name="Barry K."/>
            <person name="Bills G."/>
            <person name="Bluhm B."/>
            <person name="Cannon C."/>
            <person name="Castanera R."/>
            <person name="Culley D."/>
            <person name="Daum C."/>
            <person name="Ezra D."/>
            <person name="Gonzalez J."/>
            <person name="Henrissat B."/>
            <person name="Kuo A."/>
            <person name="Liang C."/>
            <person name="Lipzen A."/>
            <person name="Lutzoni F."/>
            <person name="Magnuson J."/>
            <person name="Mondo S."/>
            <person name="Nolan M."/>
            <person name="Ohm R."/>
            <person name="Pangilinan J."/>
            <person name="Park H.-J."/>
            <person name="Ramirez L."/>
            <person name="Alfaro M."/>
            <person name="Sun H."/>
            <person name="Tritt A."/>
            <person name="Yoshinaga Y."/>
            <person name="Zwiers L.-H."/>
            <person name="Turgeon B."/>
            <person name="Goodwin S."/>
            <person name="Spatafora J."/>
            <person name="Crous P."/>
            <person name="Grigoriev I."/>
        </authorList>
    </citation>
    <scope>NUCLEOTIDE SEQUENCE</scope>
    <source>
        <strain evidence="3">CBS 133067</strain>
    </source>
</reference>
<protein>
    <recommendedName>
        <fullName evidence="2">Leucine-rich repeat domain-containing protein</fullName>
    </recommendedName>
</protein>
<dbReference type="OrthoDB" id="4467082at2759"/>
<dbReference type="Proteomes" id="UP000799772">
    <property type="component" value="Unassembled WGS sequence"/>
</dbReference>
<dbReference type="InterPro" id="IPR056867">
    <property type="entry name" value="LRR_15"/>
</dbReference>
<evidence type="ECO:0000313" key="3">
    <source>
        <dbReference type="EMBL" id="KAF2099756.1"/>
    </source>
</evidence>
<name>A0A9P4IDB4_9PEZI</name>
<accession>A0A9P4IDB4</accession>
<comment type="caution">
    <text evidence="3">The sequence shown here is derived from an EMBL/GenBank/DDBJ whole genome shotgun (WGS) entry which is preliminary data.</text>
</comment>
<evidence type="ECO:0000256" key="1">
    <source>
        <dbReference type="SAM" id="MobiDB-lite"/>
    </source>
</evidence>
<evidence type="ECO:0000259" key="2">
    <source>
        <dbReference type="Pfam" id="PF24969"/>
    </source>
</evidence>
<organism evidence="3 4">
    <name type="scientific">Rhizodiscina lignyota</name>
    <dbReference type="NCBI Taxonomy" id="1504668"/>
    <lineage>
        <taxon>Eukaryota</taxon>
        <taxon>Fungi</taxon>
        <taxon>Dikarya</taxon>
        <taxon>Ascomycota</taxon>
        <taxon>Pezizomycotina</taxon>
        <taxon>Dothideomycetes</taxon>
        <taxon>Pleosporomycetidae</taxon>
        <taxon>Aulographales</taxon>
        <taxon>Rhizodiscinaceae</taxon>
        <taxon>Rhizodiscina</taxon>
    </lineage>
</organism>
<dbReference type="EMBL" id="ML978125">
    <property type="protein sequence ID" value="KAF2099756.1"/>
    <property type="molecule type" value="Genomic_DNA"/>
</dbReference>
<keyword evidence="4" id="KW-1185">Reference proteome</keyword>
<proteinExistence type="predicted"/>
<gene>
    <name evidence="3" type="ORF">NA57DRAFT_75261</name>
</gene>
<dbReference type="AlphaFoldDB" id="A0A9P4IDB4"/>
<feature type="region of interest" description="Disordered" evidence="1">
    <location>
        <begin position="368"/>
        <end position="388"/>
    </location>
</feature>
<sequence length="388" mass="44439">MEYFCAARSIPSRYEPFSNLNEGLTVADQWLKRLQSGEDDAEAALLFCLLPNLEEFYFEESYQPLTALRVVNLAARSTISPTSIPINLSTETAANTEGAFRRLHSLRTISTEFKYGYLSSYNLHPLFALPALRNLEIGRMNGEWREARWPEETAWSGIERLSLVDSSGPATFIKLILQAPRTLREFYSSHIRMHMYQCPFTPQDLADALQHHKRSLEVLSVDFNDDWEKVFWGIKDYGQLYFGDRLRQFEKLRVLSSNQQALLGLLYATPKQIVVPREGGELTSPSNGVPEMDKILPESLERLTIKCCDLRVMSALEYLSSARVVEGRFLKLRRVDIEFAKETTHEDDVHEGTWRTQHLPLSVCFKDSKQRSEGGDGSYLLGDRLKRG</sequence>